<dbReference type="PANTHER" id="PTHR32089:SF112">
    <property type="entry name" value="LYSOZYME-LIKE PROTEIN-RELATED"/>
    <property type="match status" value="1"/>
</dbReference>
<comment type="similarity">
    <text evidence="2">Belongs to the methyl-accepting chemotaxis (MCP) protein family.</text>
</comment>
<protein>
    <submittedName>
        <fullName evidence="5">Methyl-accepting chemotaxis protein</fullName>
    </submittedName>
</protein>
<evidence type="ECO:0000256" key="2">
    <source>
        <dbReference type="ARBA" id="ARBA00029447"/>
    </source>
</evidence>
<evidence type="ECO:0000313" key="5">
    <source>
        <dbReference type="EMBL" id="MCX7570113.1"/>
    </source>
</evidence>
<dbReference type="Gene3D" id="1.10.287.950">
    <property type="entry name" value="Methyl-accepting chemotaxis protein"/>
    <property type="match status" value="1"/>
</dbReference>
<proteinExistence type="inferred from homology"/>
<dbReference type="InterPro" id="IPR004089">
    <property type="entry name" value="MCPsignal_dom"/>
</dbReference>
<dbReference type="PROSITE" id="PS50111">
    <property type="entry name" value="CHEMOTAXIS_TRANSDUC_2"/>
    <property type="match status" value="1"/>
</dbReference>
<feature type="domain" description="Methyl-accepting transducer" evidence="4">
    <location>
        <begin position="1"/>
        <end position="151"/>
    </location>
</feature>
<reference evidence="5 6" key="1">
    <citation type="submission" date="2022-11" db="EMBL/GenBank/DDBJ databases">
        <title>Study of microbial diversity in lake waters.</title>
        <authorList>
            <person name="Zhang J."/>
        </authorList>
    </citation>
    <scope>NUCLEOTIDE SEQUENCE [LARGE SCALE GENOMIC DNA]</scope>
    <source>
        <strain evidence="5 6">DT12</strain>
    </source>
</reference>
<dbReference type="EMBL" id="JAPMLT010000003">
    <property type="protein sequence ID" value="MCX7570113.1"/>
    <property type="molecule type" value="Genomic_DNA"/>
</dbReference>
<evidence type="ECO:0000259" key="4">
    <source>
        <dbReference type="PROSITE" id="PS50111"/>
    </source>
</evidence>
<dbReference type="SMART" id="SM00283">
    <property type="entry name" value="MA"/>
    <property type="match status" value="1"/>
</dbReference>
<dbReference type="InterPro" id="IPR004090">
    <property type="entry name" value="Chemotax_Me-accpt_rcpt"/>
</dbReference>
<organism evidence="5 6">
    <name type="scientific">Tumebacillus lacus</name>
    <dbReference type="NCBI Taxonomy" id="2995335"/>
    <lineage>
        <taxon>Bacteria</taxon>
        <taxon>Bacillati</taxon>
        <taxon>Bacillota</taxon>
        <taxon>Bacilli</taxon>
        <taxon>Bacillales</taxon>
        <taxon>Alicyclobacillaceae</taxon>
        <taxon>Tumebacillus</taxon>
    </lineage>
</organism>
<dbReference type="PRINTS" id="PR00260">
    <property type="entry name" value="CHEMTRNSDUCR"/>
</dbReference>
<dbReference type="Pfam" id="PF00015">
    <property type="entry name" value="MCPsignal"/>
    <property type="match status" value="1"/>
</dbReference>
<comment type="caution">
    <text evidence="5">The sequence shown here is derived from an EMBL/GenBank/DDBJ whole genome shotgun (WGS) entry which is preliminary data.</text>
</comment>
<name>A0ABT3X2D4_9BACL</name>
<dbReference type="PANTHER" id="PTHR32089">
    <property type="entry name" value="METHYL-ACCEPTING CHEMOTAXIS PROTEIN MCPB"/>
    <property type="match status" value="1"/>
</dbReference>
<evidence type="ECO:0000256" key="1">
    <source>
        <dbReference type="ARBA" id="ARBA00023224"/>
    </source>
</evidence>
<keyword evidence="1 3" id="KW-0807">Transducer</keyword>
<sequence>MTVHQVSSIASDFAQSATVLAELQEVIVDSVDNLREESREIEKLSQFVMEVASQTNLLGLNAAIEAARAGEQGRGFSVVADEVRKLADRARQSSKEIQESTSKVINRMGQINPQVANMMSIAQEQAAAAEELSALIMGVESLTERLKVGKR</sequence>
<evidence type="ECO:0000256" key="3">
    <source>
        <dbReference type="PROSITE-ProRule" id="PRU00284"/>
    </source>
</evidence>
<accession>A0ABT3X2D4</accession>
<evidence type="ECO:0000313" key="6">
    <source>
        <dbReference type="Proteomes" id="UP001208017"/>
    </source>
</evidence>
<gene>
    <name evidence="5" type="ORF">OS242_09060</name>
</gene>
<dbReference type="SUPFAM" id="SSF58104">
    <property type="entry name" value="Methyl-accepting chemotaxis protein (MCP) signaling domain"/>
    <property type="match status" value="1"/>
</dbReference>
<dbReference type="Proteomes" id="UP001208017">
    <property type="component" value="Unassembled WGS sequence"/>
</dbReference>
<keyword evidence="6" id="KW-1185">Reference proteome</keyword>